<reference evidence="4 5" key="1">
    <citation type="submission" date="2022-07" db="EMBL/GenBank/DDBJ databases">
        <title>Novel species in genus cellulomonas.</title>
        <authorList>
            <person name="Ye L."/>
        </authorList>
    </citation>
    <scope>NUCLEOTIDE SEQUENCE [LARGE SCALE GENOMIC DNA]</scope>
    <source>
        <strain evidence="5">zg-Y908</strain>
    </source>
</reference>
<sequence>MATDVRALLMSLQLSDSAFPSGFYTMSHGLEGFSQARLVDHGGVVGLLRGLLRHGVGPGDATALARAHEAVVAGDWERVHQVDHLLFATKLNAEMRRASVRSGHQLTDVVGVAVGGPEIARWAQGLAAKRSPGCQPVATAVVYAATGVSTTAAVASDLAAFSMSVLGAALRLRLADHREVQVALHALAPVIEEVADEAVGRDLGDMGGCAPMADVMSAQHERAEARLFAS</sequence>
<dbReference type="Gene3D" id="1.10.4190.10">
    <property type="entry name" value="Urease accessory protein UreF"/>
    <property type="match status" value="1"/>
</dbReference>
<keyword evidence="1 3" id="KW-0996">Nickel insertion</keyword>
<dbReference type="PANTHER" id="PTHR33620">
    <property type="entry name" value="UREASE ACCESSORY PROTEIN F"/>
    <property type="match status" value="1"/>
</dbReference>
<keyword evidence="3" id="KW-0963">Cytoplasm</keyword>
<keyword evidence="5" id="KW-1185">Reference proteome</keyword>
<dbReference type="InterPro" id="IPR002639">
    <property type="entry name" value="UreF"/>
</dbReference>
<evidence type="ECO:0000313" key="5">
    <source>
        <dbReference type="Proteomes" id="UP001317322"/>
    </source>
</evidence>
<dbReference type="HAMAP" id="MF_01385">
    <property type="entry name" value="UreF"/>
    <property type="match status" value="1"/>
</dbReference>
<accession>A0ABY5K9W6</accession>
<comment type="function">
    <text evidence="3">Required for maturation of urease via the functional incorporation of the urease nickel metallocenter.</text>
</comment>
<keyword evidence="2 3" id="KW-0143">Chaperone</keyword>
<evidence type="ECO:0000256" key="1">
    <source>
        <dbReference type="ARBA" id="ARBA00022988"/>
    </source>
</evidence>
<protein>
    <recommendedName>
        <fullName evidence="3">Urease accessory protein UreF</fullName>
    </recommendedName>
</protein>
<dbReference type="PANTHER" id="PTHR33620:SF1">
    <property type="entry name" value="UREASE ACCESSORY PROTEIN F"/>
    <property type="match status" value="1"/>
</dbReference>
<comment type="similarity">
    <text evidence="3">Belongs to the UreF family.</text>
</comment>
<evidence type="ECO:0000256" key="3">
    <source>
        <dbReference type="HAMAP-Rule" id="MF_01385"/>
    </source>
</evidence>
<comment type="subcellular location">
    <subcellularLocation>
        <location evidence="3">Cytoplasm</location>
    </subcellularLocation>
</comment>
<dbReference type="Proteomes" id="UP001317322">
    <property type="component" value="Chromosome"/>
</dbReference>
<gene>
    <name evidence="3" type="primary">ureF</name>
    <name evidence="4" type="ORF">NP075_09175</name>
</gene>
<evidence type="ECO:0000313" key="4">
    <source>
        <dbReference type="EMBL" id="UUI66853.1"/>
    </source>
</evidence>
<dbReference type="PIRSF" id="PIRSF009467">
    <property type="entry name" value="Ureas_acces_UreF"/>
    <property type="match status" value="1"/>
</dbReference>
<dbReference type="RefSeq" id="WP_256791764.1">
    <property type="nucleotide sequence ID" value="NZ_CP101989.1"/>
</dbReference>
<evidence type="ECO:0000256" key="2">
    <source>
        <dbReference type="ARBA" id="ARBA00023186"/>
    </source>
</evidence>
<organism evidence="4 5">
    <name type="scientific">Cellulomonas wangsupingiae</name>
    <dbReference type="NCBI Taxonomy" id="2968085"/>
    <lineage>
        <taxon>Bacteria</taxon>
        <taxon>Bacillati</taxon>
        <taxon>Actinomycetota</taxon>
        <taxon>Actinomycetes</taxon>
        <taxon>Micrococcales</taxon>
        <taxon>Cellulomonadaceae</taxon>
        <taxon>Cellulomonas</taxon>
    </lineage>
</organism>
<dbReference type="Pfam" id="PF01730">
    <property type="entry name" value="UreF"/>
    <property type="match status" value="1"/>
</dbReference>
<dbReference type="EMBL" id="CP101989">
    <property type="protein sequence ID" value="UUI66853.1"/>
    <property type="molecule type" value="Genomic_DNA"/>
</dbReference>
<dbReference type="InterPro" id="IPR038277">
    <property type="entry name" value="UreF_sf"/>
</dbReference>
<proteinExistence type="inferred from homology"/>
<name>A0ABY5K9W6_9CELL</name>
<comment type="subunit">
    <text evidence="3">UreD, UreF and UreG form a complex that acts as a GTP-hydrolysis-dependent molecular chaperone, activating the urease apoprotein by helping to assemble the nickel containing metallocenter of UreC. The UreE protein probably delivers the nickel.</text>
</comment>